<dbReference type="Gene3D" id="2.40.50.40">
    <property type="match status" value="2"/>
</dbReference>
<feature type="compositionally biased region" description="Polar residues" evidence="9">
    <location>
        <begin position="50"/>
        <end position="76"/>
    </location>
</feature>
<dbReference type="InterPro" id="IPR000953">
    <property type="entry name" value="Chromo/chromo_shadow_dom"/>
</dbReference>
<feature type="compositionally biased region" description="Polar residues" evidence="9">
    <location>
        <begin position="1553"/>
        <end position="1565"/>
    </location>
</feature>
<dbReference type="PROSITE" id="PS51194">
    <property type="entry name" value="HELICASE_CTER"/>
    <property type="match status" value="1"/>
</dbReference>
<dbReference type="Gene3D" id="1.10.10.60">
    <property type="entry name" value="Homeodomain-like"/>
    <property type="match status" value="1"/>
</dbReference>
<comment type="similarity">
    <text evidence="2">Belongs to the SNF2/RAD54 helicase family.</text>
</comment>
<keyword evidence="7" id="KW-0238">DNA-binding</keyword>
<dbReference type="PROSITE" id="PS50013">
    <property type="entry name" value="CHROMO_2"/>
    <property type="match status" value="2"/>
</dbReference>
<dbReference type="InterPro" id="IPR049730">
    <property type="entry name" value="SNF2/RAD54-like_C"/>
</dbReference>
<feature type="domain" description="Chromo" evidence="10">
    <location>
        <begin position="409"/>
        <end position="497"/>
    </location>
</feature>
<evidence type="ECO:0000256" key="5">
    <source>
        <dbReference type="ARBA" id="ARBA00022801"/>
    </source>
</evidence>
<dbReference type="Gene3D" id="3.40.50.10810">
    <property type="entry name" value="Tandem AAA-ATPase domain"/>
    <property type="match status" value="2"/>
</dbReference>
<evidence type="ECO:0000256" key="4">
    <source>
        <dbReference type="ARBA" id="ARBA00022741"/>
    </source>
</evidence>
<dbReference type="InterPro" id="IPR025260">
    <property type="entry name" value="CHD1-like_C"/>
</dbReference>
<dbReference type="FunFam" id="3.40.50.300:FF:000130">
    <property type="entry name" value="Chromodomain-helicase-DNA-binding protein 2 isoform 1"/>
    <property type="match status" value="1"/>
</dbReference>
<dbReference type="InterPro" id="IPR016197">
    <property type="entry name" value="Chromo-like_dom_sf"/>
</dbReference>
<dbReference type="GO" id="GO:0034728">
    <property type="term" value="P:nucleosome organization"/>
    <property type="evidence" value="ECO:0007669"/>
    <property type="project" value="TreeGrafter"/>
</dbReference>
<feature type="domain" description="Chromo" evidence="10">
    <location>
        <begin position="522"/>
        <end position="586"/>
    </location>
</feature>
<dbReference type="PANTHER" id="PTHR45623">
    <property type="entry name" value="CHROMODOMAIN-HELICASE-DNA-BINDING PROTEIN 3-RELATED-RELATED"/>
    <property type="match status" value="1"/>
</dbReference>
<evidence type="ECO:0000256" key="9">
    <source>
        <dbReference type="SAM" id="MobiDB-lite"/>
    </source>
</evidence>
<dbReference type="CDD" id="cd18793">
    <property type="entry name" value="SF2_C_SNF"/>
    <property type="match status" value="1"/>
</dbReference>
<keyword evidence="8" id="KW-0539">Nucleus</keyword>
<dbReference type="InterPro" id="IPR056302">
    <property type="entry name" value="CHD1-2/Hrp3_HTH"/>
</dbReference>
<gene>
    <name evidence="13" type="ORF">BUALT_Bualt13G0042900</name>
</gene>
<proteinExistence type="inferred from homology"/>
<dbReference type="GO" id="GO:0042393">
    <property type="term" value="F:histone binding"/>
    <property type="evidence" value="ECO:0007669"/>
    <property type="project" value="TreeGrafter"/>
</dbReference>
<dbReference type="PROSITE" id="PS51192">
    <property type="entry name" value="HELICASE_ATP_BIND_1"/>
    <property type="match status" value="1"/>
</dbReference>
<dbReference type="SMART" id="SM00298">
    <property type="entry name" value="CHROMO"/>
    <property type="match status" value="2"/>
</dbReference>
<keyword evidence="3" id="KW-0677">Repeat</keyword>
<dbReference type="SUPFAM" id="SSF54160">
    <property type="entry name" value="Chromo domain-like"/>
    <property type="match status" value="2"/>
</dbReference>
<dbReference type="PANTHER" id="PTHR45623:SF14">
    <property type="entry name" value="CHROMODOMAIN-HELICASE-DNA-BINDING PROTEIN 1"/>
    <property type="match status" value="1"/>
</dbReference>
<keyword evidence="6" id="KW-0067">ATP-binding</keyword>
<evidence type="ECO:0000313" key="13">
    <source>
        <dbReference type="EMBL" id="KAG8371013.1"/>
    </source>
</evidence>
<feature type="compositionally biased region" description="Polar residues" evidence="9">
    <location>
        <begin position="356"/>
        <end position="366"/>
    </location>
</feature>
<feature type="compositionally biased region" description="Acidic residues" evidence="9">
    <location>
        <begin position="228"/>
        <end position="239"/>
    </location>
</feature>
<feature type="compositionally biased region" description="Basic and acidic residues" evidence="9">
    <location>
        <begin position="101"/>
        <end position="113"/>
    </location>
</feature>
<dbReference type="GO" id="GO:0000785">
    <property type="term" value="C:chromatin"/>
    <property type="evidence" value="ECO:0007669"/>
    <property type="project" value="TreeGrafter"/>
</dbReference>
<feature type="compositionally biased region" description="Basic and acidic residues" evidence="9">
    <location>
        <begin position="1722"/>
        <end position="1731"/>
    </location>
</feature>
<dbReference type="CDD" id="cd18660">
    <property type="entry name" value="CD1_tandem"/>
    <property type="match status" value="1"/>
</dbReference>
<evidence type="ECO:0000256" key="8">
    <source>
        <dbReference type="ARBA" id="ARBA00023242"/>
    </source>
</evidence>
<feature type="compositionally biased region" description="Polar residues" evidence="9">
    <location>
        <begin position="1739"/>
        <end position="1753"/>
    </location>
</feature>
<dbReference type="GO" id="GO:0005634">
    <property type="term" value="C:nucleus"/>
    <property type="evidence" value="ECO:0007669"/>
    <property type="project" value="UniProtKB-SubCell"/>
</dbReference>
<feature type="region of interest" description="Disordered" evidence="9">
    <location>
        <begin position="1722"/>
        <end position="1783"/>
    </location>
</feature>
<accession>A0AAV6WLF8</accession>
<feature type="compositionally biased region" description="Acidic residues" evidence="9">
    <location>
        <begin position="206"/>
        <end position="221"/>
    </location>
</feature>
<protein>
    <recommendedName>
        <fullName evidence="15">Protein CHROMATIN REMODELING 5</fullName>
    </recommendedName>
</protein>
<dbReference type="Proteomes" id="UP000826271">
    <property type="component" value="Unassembled WGS sequence"/>
</dbReference>
<feature type="domain" description="Helicase ATP-binding" evidence="11">
    <location>
        <begin position="626"/>
        <end position="848"/>
    </location>
</feature>
<feature type="compositionally biased region" description="Basic and acidic residues" evidence="9">
    <location>
        <begin position="122"/>
        <end position="139"/>
    </location>
</feature>
<evidence type="ECO:0000259" key="11">
    <source>
        <dbReference type="PROSITE" id="PS51192"/>
    </source>
</evidence>
<evidence type="ECO:0008006" key="15">
    <source>
        <dbReference type="Google" id="ProtNLM"/>
    </source>
</evidence>
<feature type="compositionally biased region" description="Basic and acidic residues" evidence="9">
    <location>
        <begin position="246"/>
        <end position="256"/>
    </location>
</feature>
<name>A0AAV6WLF8_9LAMI</name>
<evidence type="ECO:0000313" key="14">
    <source>
        <dbReference type="Proteomes" id="UP000826271"/>
    </source>
</evidence>
<evidence type="ECO:0000256" key="1">
    <source>
        <dbReference type="ARBA" id="ARBA00004123"/>
    </source>
</evidence>
<evidence type="ECO:0000259" key="12">
    <source>
        <dbReference type="PROSITE" id="PS51194"/>
    </source>
</evidence>
<dbReference type="Pfam" id="PF13907">
    <property type="entry name" value="CHD1-like_C"/>
    <property type="match status" value="1"/>
</dbReference>
<feature type="region of interest" description="Disordered" evidence="9">
    <location>
        <begin position="1528"/>
        <end position="1578"/>
    </location>
</feature>
<feature type="region of interest" description="Disordered" evidence="9">
    <location>
        <begin position="15"/>
        <end position="408"/>
    </location>
</feature>
<feature type="compositionally biased region" description="Acidic residues" evidence="9">
    <location>
        <begin position="257"/>
        <end position="280"/>
    </location>
</feature>
<dbReference type="GO" id="GO:0005524">
    <property type="term" value="F:ATP binding"/>
    <property type="evidence" value="ECO:0007669"/>
    <property type="project" value="UniProtKB-KW"/>
</dbReference>
<evidence type="ECO:0000256" key="2">
    <source>
        <dbReference type="ARBA" id="ARBA00007025"/>
    </source>
</evidence>
<evidence type="ECO:0000256" key="6">
    <source>
        <dbReference type="ARBA" id="ARBA00022840"/>
    </source>
</evidence>
<dbReference type="SUPFAM" id="SSF52540">
    <property type="entry name" value="P-loop containing nucleoside triphosphate hydrolases"/>
    <property type="match status" value="2"/>
</dbReference>
<dbReference type="SMART" id="SM00490">
    <property type="entry name" value="HELICc"/>
    <property type="match status" value="1"/>
</dbReference>
<dbReference type="FunFam" id="2.40.50.40:FF:000032">
    <property type="entry name" value="protein CHROMATIN REMODELING 5 isoform X2"/>
    <property type="match status" value="1"/>
</dbReference>
<feature type="region of interest" description="Disordered" evidence="9">
    <location>
        <begin position="1250"/>
        <end position="1288"/>
    </location>
</feature>
<dbReference type="InterPro" id="IPR014001">
    <property type="entry name" value="Helicase_ATP-bd"/>
</dbReference>
<keyword evidence="5" id="KW-0378">Hydrolase</keyword>
<dbReference type="InterPro" id="IPR001650">
    <property type="entry name" value="Helicase_C-like"/>
</dbReference>
<dbReference type="InterPro" id="IPR023780">
    <property type="entry name" value="Chromo_domain"/>
</dbReference>
<dbReference type="InterPro" id="IPR038718">
    <property type="entry name" value="SNF2-like_sf"/>
</dbReference>
<feature type="compositionally biased region" description="Acidic residues" evidence="9">
    <location>
        <begin position="150"/>
        <end position="164"/>
    </location>
</feature>
<dbReference type="SMART" id="SM01176">
    <property type="entry name" value="DUF4208"/>
    <property type="match status" value="1"/>
</dbReference>
<keyword evidence="4" id="KW-0547">Nucleotide-binding</keyword>
<dbReference type="GO" id="GO:0003682">
    <property type="term" value="F:chromatin binding"/>
    <property type="evidence" value="ECO:0007669"/>
    <property type="project" value="TreeGrafter"/>
</dbReference>
<feature type="compositionally biased region" description="Basic residues" evidence="9">
    <location>
        <begin position="342"/>
        <end position="354"/>
    </location>
</feature>
<dbReference type="SMART" id="SM00487">
    <property type="entry name" value="DEXDc"/>
    <property type="match status" value="1"/>
</dbReference>
<evidence type="ECO:0000259" key="10">
    <source>
        <dbReference type="PROSITE" id="PS50013"/>
    </source>
</evidence>
<dbReference type="Gene3D" id="3.40.50.300">
    <property type="entry name" value="P-loop containing nucleotide triphosphate hydrolases"/>
    <property type="match status" value="1"/>
</dbReference>
<dbReference type="GO" id="GO:0003677">
    <property type="term" value="F:DNA binding"/>
    <property type="evidence" value="ECO:0007669"/>
    <property type="project" value="UniProtKB-KW"/>
</dbReference>
<dbReference type="CDD" id="cd18659">
    <property type="entry name" value="CD2_tandem"/>
    <property type="match status" value="1"/>
</dbReference>
<dbReference type="GO" id="GO:0140658">
    <property type="term" value="F:ATP-dependent chromatin remodeler activity"/>
    <property type="evidence" value="ECO:0007669"/>
    <property type="project" value="TreeGrafter"/>
</dbReference>
<organism evidence="13 14">
    <name type="scientific">Buddleja alternifolia</name>
    <dbReference type="NCBI Taxonomy" id="168488"/>
    <lineage>
        <taxon>Eukaryota</taxon>
        <taxon>Viridiplantae</taxon>
        <taxon>Streptophyta</taxon>
        <taxon>Embryophyta</taxon>
        <taxon>Tracheophyta</taxon>
        <taxon>Spermatophyta</taxon>
        <taxon>Magnoliopsida</taxon>
        <taxon>eudicotyledons</taxon>
        <taxon>Gunneridae</taxon>
        <taxon>Pentapetalae</taxon>
        <taxon>asterids</taxon>
        <taxon>lamiids</taxon>
        <taxon>Lamiales</taxon>
        <taxon>Scrophulariaceae</taxon>
        <taxon>Buddlejeae</taxon>
        <taxon>Buddleja</taxon>
    </lineage>
</organism>
<dbReference type="InterPro" id="IPR027417">
    <property type="entry name" value="P-loop_NTPase"/>
</dbReference>
<feature type="domain" description="Helicase C-terminal" evidence="12">
    <location>
        <begin position="984"/>
        <end position="1135"/>
    </location>
</feature>
<dbReference type="GO" id="GO:0016887">
    <property type="term" value="F:ATP hydrolysis activity"/>
    <property type="evidence" value="ECO:0007669"/>
    <property type="project" value="TreeGrafter"/>
</dbReference>
<dbReference type="Pfam" id="PF00385">
    <property type="entry name" value="Chromo"/>
    <property type="match status" value="1"/>
</dbReference>
<feature type="compositionally biased region" description="Basic and acidic residues" evidence="9">
    <location>
        <begin position="327"/>
        <end position="341"/>
    </location>
</feature>
<dbReference type="InterPro" id="IPR000330">
    <property type="entry name" value="SNF2_N"/>
</dbReference>
<keyword evidence="14" id="KW-1185">Reference proteome</keyword>
<comment type="subcellular location">
    <subcellularLocation>
        <location evidence="1">Nucleus</location>
    </subcellularLocation>
</comment>
<reference evidence="13" key="1">
    <citation type="submission" date="2019-10" db="EMBL/GenBank/DDBJ databases">
        <authorList>
            <person name="Zhang R."/>
            <person name="Pan Y."/>
            <person name="Wang J."/>
            <person name="Ma R."/>
            <person name="Yu S."/>
        </authorList>
    </citation>
    <scope>NUCLEOTIDE SEQUENCE</scope>
    <source>
        <strain evidence="13">LA-IB0</strain>
        <tissue evidence="13">Leaf</tissue>
    </source>
</reference>
<dbReference type="Pfam" id="PF00271">
    <property type="entry name" value="Helicase_C"/>
    <property type="match status" value="1"/>
</dbReference>
<evidence type="ECO:0000256" key="3">
    <source>
        <dbReference type="ARBA" id="ARBA00022737"/>
    </source>
</evidence>
<dbReference type="EMBL" id="WHWC01000013">
    <property type="protein sequence ID" value="KAG8371013.1"/>
    <property type="molecule type" value="Genomic_DNA"/>
</dbReference>
<comment type="caution">
    <text evidence="13">The sequence shown here is derived from an EMBL/GenBank/DDBJ whole genome shotgun (WGS) entry which is preliminary data.</text>
</comment>
<dbReference type="Pfam" id="PF23588">
    <property type="entry name" value="HTH_CHD1_Hrp3"/>
    <property type="match status" value="1"/>
</dbReference>
<feature type="compositionally biased region" description="Basic and acidic residues" evidence="9">
    <location>
        <begin position="1566"/>
        <end position="1576"/>
    </location>
</feature>
<dbReference type="Pfam" id="PF00176">
    <property type="entry name" value="SNF2-rel_dom"/>
    <property type="match status" value="1"/>
</dbReference>
<evidence type="ECO:0000256" key="7">
    <source>
        <dbReference type="ARBA" id="ARBA00023125"/>
    </source>
</evidence>
<feature type="compositionally biased region" description="Basic and acidic residues" evidence="9">
    <location>
        <begin position="392"/>
        <end position="402"/>
    </location>
</feature>
<feature type="compositionally biased region" description="Basic residues" evidence="9">
    <location>
        <begin position="284"/>
        <end position="296"/>
    </location>
</feature>
<sequence length="1783" mass="202588">MALFRNFSNEAVEQIASNDKDHLQQVNMNSNRLHENAATDNEETAEPTPSHNSGQYSSGSIRIGNTQPPSRRTNTGGNWGSSFWKDCQPTMTSHGVSESGEESKSGSEYKGSEVEEESDGEEDRRESEDDDIMHKEVAGKGHHMVPVDEMLSDEYYEQDGDDPSESVNHRRAMNHSSGFSSKPPPRPAAPSSISRKSKGLKGNQYNDEEIDYEEDDDDDGDGNFCFTFEDDPDDVDFDPDYGARSGQREIKGKDEDWAAEESDDEDIVDDDDLDISDENDVYSKKNRAKQSGKRGRNLNSTRELKTLGRSSRQKTGRASFAEDEEESSAKDSESGSDEGFRSTRRRAPVHRKNGARTASVNVSGRNNEPRISGRSVRKVSYVESDESEDIDEGAKKNQKKEEMEEEGGDAIEKVLWHQRKGTAEEALRNNKSTQPLLLSYLFDSELDWNEMEFLIKWKGQSHLHCQWKPISELQNLSGFKKVLNYTKKVMEDVKYRKAVSREEIEVNDVSKEMDLDIIKQNSQVERVIADRLSKDSLGDVVPEYLVKWQGLSYAEATWEKDIDISFAQDAIDEYKTREAAAMVQGKTVDSQRKKSKGSLRKLDEQPEWLKAGKLRDYQLEGLNFLVNSWRNDTNVILADEMGLGKTIQSVSMLGFLQNAQQIQGPFLVVVPLSTLSNWAKEFRKWLPDMNVIIYVGTRASRELICGVVAGSGEWGISWAVAEDECAVGLKAVIAASVSARRVLNESIRELNCVCQQYEFYNDKSNGRSIKFDTLLTTYEVLLKDKAVLSKIKWNYLMVDEAHRLKNSEASLYMALSEFSTKNKLLITGTPLQNSVEELWALLHFLDPNKFRSKDDFVQKYKNLSSFNDMELANLHMELRPHILRRVIKDVEKSLPPKIERILRVEMSPLQKQYYKWILERNFQDLNKGVRGNQVSLLNIVVELKKCCNHPFLFESADHGYGGDTNFLGSSKLERIILSSGKLVLLDKLLNRLHETKHRVLIFSQMVRMLDLLAEYLSIKGFQFQRLDGSTKAESRHQAMEHFNAPGSEDFCFLLSTRAGGLGINLATADTVIIFDSDWNPQNDLQAMSRAHRIGQQDVVNIYRFVTSKSVEEDILERAKKKMVLDHLVIQKLNAEGRLEKKEAKKGSSFDKNELSAILRFGAEELFKEDKNDEESKKRLLSMDIDEILERAEKVEDKVTEGEEGNELLSAFKVANFSSAEDDGTFWSRMIKPEVVAQAEDTLVPRAARNNKRYAEALPPETERINKRKKKGVDSQDRLSKRKRADTSYSHPVLEGATAQVRGWSYGNLPKRDATRFFRAVGSVVVAYVGMWKPYFSDPDFNQVKKFGNDSQISLIAAEVSGIVEAAPTEAQIELYDALIDGCREAVKGVTLDPKGPLLDFFGVPVKADEMLSRVEELQLLAKRISRYEDPISQFRALAYLKPSTWSKGCGWNQKDDGRLLLGIHYHGFGNWEKIRLDERLGLTKKIAPVELQHHETFLPRAPQLKERASQLLEMEVVAVGRKVSNVKVGRKNAKRQKETSTSGKQGKLGYPNANVQMNKTRNSRSQKTEPLVKEEGEMSDNEEVYEQFKEVKWMEWCEEVMIDEEKTLKRLQKLQSISADLPKEKVLAKIRNYLQLIGRRIDQIVSDYRESYRQERMTTRLWKYVSTFSNLSGEGLQQIYSKLKQEQQVAGVGPSHVNGSAPGAAFMHRDLDVEKFEAWKRRKRAESDAPHVQHPFHKPSTNGTRLPDPNSSGILGPPPLEGRQFTNGRLYRMQQPGFPPGNL</sequence>